<keyword evidence="2" id="KW-1185">Reference proteome</keyword>
<name>A0A371D0E9_9APHY</name>
<evidence type="ECO:0000313" key="1">
    <source>
        <dbReference type="EMBL" id="RDX46014.1"/>
    </source>
</evidence>
<protein>
    <recommendedName>
        <fullName evidence="3">BTB domain-containing protein</fullName>
    </recommendedName>
</protein>
<evidence type="ECO:0008006" key="3">
    <source>
        <dbReference type="Google" id="ProtNLM"/>
    </source>
</evidence>
<dbReference type="EMBL" id="KZ857431">
    <property type="protein sequence ID" value="RDX46014.1"/>
    <property type="molecule type" value="Genomic_DNA"/>
</dbReference>
<evidence type="ECO:0000313" key="2">
    <source>
        <dbReference type="Proteomes" id="UP000256964"/>
    </source>
</evidence>
<reference evidence="1 2" key="1">
    <citation type="journal article" date="2018" name="Biotechnol. Biofuels">
        <title>Integrative visual omics of the white-rot fungus Polyporus brumalis exposes the biotechnological potential of its oxidative enzymes for delignifying raw plant biomass.</title>
        <authorList>
            <person name="Miyauchi S."/>
            <person name="Rancon A."/>
            <person name="Drula E."/>
            <person name="Hage H."/>
            <person name="Chaduli D."/>
            <person name="Favel A."/>
            <person name="Grisel S."/>
            <person name="Henrissat B."/>
            <person name="Herpoel-Gimbert I."/>
            <person name="Ruiz-Duenas F.J."/>
            <person name="Chevret D."/>
            <person name="Hainaut M."/>
            <person name="Lin J."/>
            <person name="Wang M."/>
            <person name="Pangilinan J."/>
            <person name="Lipzen A."/>
            <person name="Lesage-Meessen L."/>
            <person name="Navarro D."/>
            <person name="Riley R."/>
            <person name="Grigoriev I.V."/>
            <person name="Zhou S."/>
            <person name="Raouche S."/>
            <person name="Rosso M.N."/>
        </authorList>
    </citation>
    <scope>NUCLEOTIDE SEQUENCE [LARGE SCALE GENOMIC DNA]</scope>
    <source>
        <strain evidence="1 2">BRFM 1820</strain>
    </source>
</reference>
<dbReference type="Proteomes" id="UP000256964">
    <property type="component" value="Unassembled WGS sequence"/>
</dbReference>
<sequence>MAGNAFRFPDEKPVFEVACAIVRLGHKYEFDAIASKGLAYLTDIYLSSWLRWAHRLNLSSLDGSEPVLPTLARSISVMNIARITDTPSLLLPALVECCNMEFHELMAGYQREDGVLEHLSADDLACVVRTRTEMVRLDALAALRIFRGVSAGCTDPALCNQSFQDALWSLTEPGSTMTFRPLERDRHWADYAVGCSSRYKFCEECKQRIRSQASSERMKIWDLLPSIFGWPELPGHCWMGNKVSRRVAHLSGECDVLMYDSITFVTCEDNLFPL</sequence>
<dbReference type="AlphaFoldDB" id="A0A371D0E9"/>
<accession>A0A371D0E9</accession>
<organism evidence="1 2">
    <name type="scientific">Lentinus brumalis</name>
    <dbReference type="NCBI Taxonomy" id="2498619"/>
    <lineage>
        <taxon>Eukaryota</taxon>
        <taxon>Fungi</taxon>
        <taxon>Dikarya</taxon>
        <taxon>Basidiomycota</taxon>
        <taxon>Agaricomycotina</taxon>
        <taxon>Agaricomycetes</taxon>
        <taxon>Polyporales</taxon>
        <taxon>Polyporaceae</taxon>
        <taxon>Lentinus</taxon>
    </lineage>
</organism>
<dbReference type="OrthoDB" id="3204157at2759"/>
<proteinExistence type="predicted"/>
<gene>
    <name evidence="1" type="ORF">OH76DRAFT_904641</name>
</gene>